<proteinExistence type="predicted"/>
<reference evidence="4 5" key="1">
    <citation type="submission" date="2016-10" db="EMBL/GenBank/DDBJ databases">
        <authorList>
            <person name="de Groot N.N."/>
        </authorList>
    </citation>
    <scope>NUCLEOTIDE SEQUENCE [LARGE SCALE GENOMIC DNA]</scope>
    <source>
        <strain evidence="4 5">MAR_2009_71</strain>
    </source>
</reference>
<keyword evidence="6" id="KW-1185">Reference proteome</keyword>
<dbReference type="EMBL" id="FNTB01000001">
    <property type="protein sequence ID" value="SEB95328.1"/>
    <property type="molecule type" value="Genomic_DNA"/>
</dbReference>
<dbReference type="InterPro" id="IPR011051">
    <property type="entry name" value="RmlC_Cupin_sf"/>
</dbReference>
<dbReference type="AlphaFoldDB" id="A0A1H4NKC1"/>
<name>A0A1H4NKC1_9FLAO</name>
<dbReference type="PANTHER" id="PTHR46797">
    <property type="entry name" value="HTH-TYPE TRANSCRIPTIONAL REGULATOR"/>
    <property type="match status" value="1"/>
</dbReference>
<dbReference type="InterPro" id="IPR013096">
    <property type="entry name" value="Cupin_2"/>
</dbReference>
<evidence type="ECO:0000313" key="6">
    <source>
        <dbReference type="Proteomes" id="UP000199574"/>
    </source>
</evidence>
<evidence type="ECO:0000259" key="2">
    <source>
        <dbReference type="PROSITE" id="PS50943"/>
    </source>
</evidence>
<keyword evidence="1" id="KW-0238">DNA-binding</keyword>
<dbReference type="GO" id="GO:0005829">
    <property type="term" value="C:cytosol"/>
    <property type="evidence" value="ECO:0007669"/>
    <property type="project" value="TreeGrafter"/>
</dbReference>
<dbReference type="SUPFAM" id="SSF47413">
    <property type="entry name" value="lambda repressor-like DNA-binding domains"/>
    <property type="match status" value="1"/>
</dbReference>
<protein>
    <submittedName>
        <fullName evidence="4">Transcriptional regulator, XRE family with cupin sensor</fullName>
    </submittedName>
    <submittedName>
        <fullName evidence="3">Transcriptional regulator, contains XRE-family HTH domain</fullName>
    </submittedName>
</protein>
<dbReference type="GO" id="GO:0003700">
    <property type="term" value="F:DNA-binding transcription factor activity"/>
    <property type="evidence" value="ECO:0007669"/>
    <property type="project" value="TreeGrafter"/>
</dbReference>
<dbReference type="PROSITE" id="PS50943">
    <property type="entry name" value="HTH_CROC1"/>
    <property type="match status" value="1"/>
</dbReference>
<dbReference type="Proteomes" id="UP000199574">
    <property type="component" value="Chromosome I"/>
</dbReference>
<dbReference type="InterPro" id="IPR014710">
    <property type="entry name" value="RmlC-like_jellyroll"/>
</dbReference>
<evidence type="ECO:0000256" key="1">
    <source>
        <dbReference type="ARBA" id="ARBA00023125"/>
    </source>
</evidence>
<dbReference type="PANTHER" id="PTHR46797:SF1">
    <property type="entry name" value="METHYLPHOSPHONATE SYNTHASE"/>
    <property type="match status" value="1"/>
</dbReference>
<evidence type="ECO:0000313" key="4">
    <source>
        <dbReference type="EMBL" id="SEB95328.1"/>
    </source>
</evidence>
<dbReference type="InterPro" id="IPR001387">
    <property type="entry name" value="Cro/C1-type_HTH"/>
</dbReference>
<dbReference type="SMART" id="SM00530">
    <property type="entry name" value="HTH_XRE"/>
    <property type="match status" value="1"/>
</dbReference>
<dbReference type="SUPFAM" id="SSF51182">
    <property type="entry name" value="RmlC-like cupins"/>
    <property type="match status" value="1"/>
</dbReference>
<organism evidence="4 5">
    <name type="scientific">Maribacter dokdonensis</name>
    <dbReference type="NCBI Taxonomy" id="320912"/>
    <lineage>
        <taxon>Bacteria</taxon>
        <taxon>Pseudomonadati</taxon>
        <taxon>Bacteroidota</taxon>
        <taxon>Flavobacteriia</taxon>
        <taxon>Flavobacteriales</taxon>
        <taxon>Flavobacteriaceae</taxon>
        <taxon>Maribacter</taxon>
    </lineage>
</organism>
<evidence type="ECO:0000313" key="5">
    <source>
        <dbReference type="Proteomes" id="UP000183038"/>
    </source>
</evidence>
<dbReference type="Pfam" id="PF07883">
    <property type="entry name" value="Cupin_2"/>
    <property type="match status" value="1"/>
</dbReference>
<dbReference type="GO" id="GO:0003677">
    <property type="term" value="F:DNA binding"/>
    <property type="evidence" value="ECO:0007669"/>
    <property type="project" value="UniProtKB-KW"/>
</dbReference>
<dbReference type="InterPro" id="IPR050807">
    <property type="entry name" value="TransReg_Diox_bact_type"/>
</dbReference>
<dbReference type="CDD" id="cd02209">
    <property type="entry name" value="cupin_XRE_C"/>
    <property type="match status" value="1"/>
</dbReference>
<accession>A0A1H4NKC1</accession>
<feature type="domain" description="HTH cro/C1-type" evidence="2">
    <location>
        <begin position="20"/>
        <end position="74"/>
    </location>
</feature>
<reference evidence="3 6" key="2">
    <citation type="submission" date="2016-10" db="EMBL/GenBank/DDBJ databases">
        <authorList>
            <person name="Varghese N."/>
            <person name="Submissions S."/>
        </authorList>
    </citation>
    <scope>NUCLEOTIDE SEQUENCE [LARGE SCALE GENOMIC DNA]</scope>
    <source>
        <strain evidence="3 6">MAR_2009_60</strain>
    </source>
</reference>
<dbReference type="InterPro" id="IPR010982">
    <property type="entry name" value="Lambda_DNA-bd_dom_sf"/>
</dbReference>
<gene>
    <name evidence="4" type="ORF">SAMN05192540_1976</name>
    <name evidence="3" type="ORF">SAMN05192545_2575</name>
</gene>
<dbReference type="EMBL" id="LT629754">
    <property type="protein sequence ID" value="SDT01664.1"/>
    <property type="molecule type" value="Genomic_DNA"/>
</dbReference>
<dbReference type="Pfam" id="PF01381">
    <property type="entry name" value="HTH_3"/>
    <property type="match status" value="1"/>
</dbReference>
<dbReference type="Gene3D" id="2.60.120.10">
    <property type="entry name" value="Jelly Rolls"/>
    <property type="match status" value="1"/>
</dbReference>
<dbReference type="Proteomes" id="UP000183038">
    <property type="component" value="Unassembled WGS sequence"/>
</dbReference>
<evidence type="ECO:0000313" key="3">
    <source>
        <dbReference type="EMBL" id="SDT01664.1"/>
    </source>
</evidence>
<dbReference type="CDD" id="cd00093">
    <property type="entry name" value="HTH_XRE"/>
    <property type="match status" value="1"/>
</dbReference>
<sequence>MFVGEHLSMDDYLIGIGKRIKEIRKNGSLTISEIAMRAGVTAGLISRIENGRTIPSLPVLLKIISSLDIEVTDFFSGLPQSNGANFIVSRKEDNTFIEKEDDAIGFSYSLIFGKQLNSLGFEAVLLHVHPNSKRDKVKTDAYEFKYMLSGECYYIIDEEEVLIKEGDSIFFDGRIAHVPENRSNNTATMLVLYFFI</sequence>
<dbReference type="Gene3D" id="1.10.260.40">
    <property type="entry name" value="lambda repressor-like DNA-binding domains"/>
    <property type="match status" value="1"/>
</dbReference>